<dbReference type="RefSeq" id="WP_102938868.1">
    <property type="nucleotide sequence ID" value="NZ_NJHS01000085.1"/>
</dbReference>
<dbReference type="Proteomes" id="UP000236284">
    <property type="component" value="Unassembled WGS sequence"/>
</dbReference>
<organism evidence="1 2">
    <name type="scientific">Cylindrospermopsis raciborskii C07</name>
    <dbReference type="NCBI Taxonomy" id="2014886"/>
    <lineage>
        <taxon>Bacteria</taxon>
        <taxon>Bacillati</taxon>
        <taxon>Cyanobacteriota</taxon>
        <taxon>Cyanophyceae</taxon>
        <taxon>Nostocales</taxon>
        <taxon>Aphanizomenonaceae</taxon>
        <taxon>Cylindrospermopsis</taxon>
    </lineage>
</organism>
<keyword evidence="2" id="KW-1185">Reference proteome</keyword>
<evidence type="ECO:0000313" key="2">
    <source>
        <dbReference type="Proteomes" id="UP000236284"/>
    </source>
</evidence>
<proteinExistence type="predicted"/>
<comment type="caution">
    <text evidence="1">The sequence shown here is derived from an EMBL/GenBank/DDBJ whole genome shotgun (WGS) entry which is preliminary data.</text>
</comment>
<reference evidence="1 2" key="1">
    <citation type="submission" date="2017-06" db="EMBL/GenBank/DDBJ databases">
        <title>Genome variation in co-occurring toxic Cylindrospermopsis raciborskii strains determines phenotypic plasticity.</title>
        <authorList>
            <person name="Willis A."/>
            <person name="Woodhouse J."/>
            <person name="Ongley S."/>
            <person name="Jex A."/>
            <person name="Burford M."/>
            <person name="Neilan B."/>
        </authorList>
    </citation>
    <scope>NUCLEOTIDE SEQUENCE [LARGE SCALE GENOMIC DNA]</scope>
    <source>
        <strain evidence="1 2">C07</strain>
    </source>
</reference>
<accession>A0ABX4WKE2</accession>
<dbReference type="EMBL" id="NJHS01000085">
    <property type="protein sequence ID" value="PNJ95878.1"/>
    <property type="molecule type" value="Genomic_DNA"/>
</dbReference>
<name>A0ABX4WKE2_9CYAN</name>
<evidence type="ECO:0000313" key="1">
    <source>
        <dbReference type="EMBL" id="PNJ95878.1"/>
    </source>
</evidence>
<evidence type="ECO:0008006" key="3">
    <source>
        <dbReference type="Google" id="ProtNLM"/>
    </source>
</evidence>
<sequence>MNILKGDCEALPTGDRITPLTRDRSHRGTFHVQFPFGKTLTVNVFRQRINQLFQGVEDIWRGIAKYSQWAIALHSLWEIAISDYPPIPSQGKILNVLKGDRIALPTGSRITFSMGDCS</sequence>
<protein>
    <recommendedName>
        <fullName evidence="3">Transposase</fullName>
    </recommendedName>
</protein>
<gene>
    <name evidence="1" type="ORF">CEP15_11155</name>
</gene>